<gene>
    <name evidence="2" type="ORF">R1flu_009688</name>
</gene>
<feature type="compositionally biased region" description="Acidic residues" evidence="1">
    <location>
        <begin position="39"/>
        <end position="54"/>
    </location>
</feature>
<dbReference type="Proteomes" id="UP001605036">
    <property type="component" value="Unassembled WGS sequence"/>
</dbReference>
<organism evidence="2 3">
    <name type="scientific">Riccia fluitans</name>
    <dbReference type="NCBI Taxonomy" id="41844"/>
    <lineage>
        <taxon>Eukaryota</taxon>
        <taxon>Viridiplantae</taxon>
        <taxon>Streptophyta</taxon>
        <taxon>Embryophyta</taxon>
        <taxon>Marchantiophyta</taxon>
        <taxon>Marchantiopsida</taxon>
        <taxon>Marchantiidae</taxon>
        <taxon>Marchantiales</taxon>
        <taxon>Ricciaceae</taxon>
        <taxon>Riccia</taxon>
    </lineage>
</organism>
<feature type="region of interest" description="Disordered" evidence="1">
    <location>
        <begin position="22"/>
        <end position="59"/>
    </location>
</feature>
<protein>
    <submittedName>
        <fullName evidence="2">Uncharacterized protein</fullName>
    </submittedName>
</protein>
<dbReference type="AlphaFoldDB" id="A0ABD1Z2U8"/>
<name>A0ABD1Z2U8_9MARC</name>
<comment type="caution">
    <text evidence="2">The sequence shown here is derived from an EMBL/GenBank/DDBJ whole genome shotgun (WGS) entry which is preliminary data.</text>
</comment>
<evidence type="ECO:0000313" key="3">
    <source>
        <dbReference type="Proteomes" id="UP001605036"/>
    </source>
</evidence>
<evidence type="ECO:0000313" key="2">
    <source>
        <dbReference type="EMBL" id="KAL2642101.1"/>
    </source>
</evidence>
<accession>A0ABD1Z2U8</accession>
<dbReference type="EMBL" id="JBHFFA010000002">
    <property type="protein sequence ID" value="KAL2642101.1"/>
    <property type="molecule type" value="Genomic_DNA"/>
</dbReference>
<proteinExistence type="predicted"/>
<sequence length="89" mass="10148">MARVYLELLKERCGTDEIQSSYHRHRLSSTSDELRTDDDGSLIEGLEHDDEEETSGNSTTDFEVMLAKVVDSLRTNFDELGLLQQQVEV</sequence>
<reference evidence="2 3" key="1">
    <citation type="submission" date="2024-09" db="EMBL/GenBank/DDBJ databases">
        <title>Chromosome-scale assembly of Riccia fluitans.</title>
        <authorList>
            <person name="Paukszto L."/>
            <person name="Sawicki J."/>
            <person name="Karawczyk K."/>
            <person name="Piernik-Szablinska J."/>
            <person name="Szczecinska M."/>
            <person name="Mazdziarz M."/>
        </authorList>
    </citation>
    <scope>NUCLEOTIDE SEQUENCE [LARGE SCALE GENOMIC DNA]</scope>
    <source>
        <strain evidence="2">Rf_01</strain>
        <tissue evidence="2">Aerial parts of the thallus</tissue>
    </source>
</reference>
<keyword evidence="3" id="KW-1185">Reference proteome</keyword>
<evidence type="ECO:0000256" key="1">
    <source>
        <dbReference type="SAM" id="MobiDB-lite"/>
    </source>
</evidence>